<gene>
    <name evidence="1" type="ORF">C483_00165</name>
</gene>
<protein>
    <recommendedName>
        <fullName evidence="3">Antitoxin SocA-like Panacea domain-containing protein</fullName>
    </recommendedName>
</protein>
<reference evidence="1 2" key="1">
    <citation type="journal article" date="2014" name="PLoS Genet.">
        <title>Phylogenetically driven sequencing of extremely halophilic archaea reveals strategies for static and dynamic osmo-response.</title>
        <authorList>
            <person name="Becker E.A."/>
            <person name="Seitzer P.M."/>
            <person name="Tritt A."/>
            <person name="Larsen D."/>
            <person name="Krusor M."/>
            <person name="Yao A.I."/>
            <person name="Wu D."/>
            <person name="Madern D."/>
            <person name="Eisen J.A."/>
            <person name="Darling A.E."/>
            <person name="Facciotti M.T."/>
        </authorList>
    </citation>
    <scope>NUCLEOTIDE SEQUENCE [LARGE SCALE GENOMIC DNA]</scope>
    <source>
        <strain evidence="1 2">JCM 10989</strain>
    </source>
</reference>
<dbReference type="AlphaFoldDB" id="M0AFS0"/>
<evidence type="ECO:0000313" key="2">
    <source>
        <dbReference type="Proteomes" id="UP000011519"/>
    </source>
</evidence>
<evidence type="ECO:0008006" key="3">
    <source>
        <dbReference type="Google" id="ProtNLM"/>
    </source>
</evidence>
<dbReference type="OrthoDB" id="34535at2157"/>
<sequence length="159" mass="17369">MASNDTDATADNPSDQLLVPLAFLRLNHQTAIRGVTRFQALIFLAQQGGLPSDPINHSIDEVFQFTPHKRGPYSSTLTETLDTASPHYISRSEVQGAETASAELEITDDGITVLNANAEVLPIELIQVLKLTKSLYNSMPVVELLDKISAAYPEYVSNK</sequence>
<accession>M0AFS0</accession>
<organism evidence="1 2">
    <name type="scientific">Natrialba hulunbeirensis JCM 10989</name>
    <dbReference type="NCBI Taxonomy" id="1227493"/>
    <lineage>
        <taxon>Archaea</taxon>
        <taxon>Methanobacteriati</taxon>
        <taxon>Methanobacteriota</taxon>
        <taxon>Stenosarchaea group</taxon>
        <taxon>Halobacteria</taxon>
        <taxon>Halobacteriales</taxon>
        <taxon>Natrialbaceae</taxon>
        <taxon>Natrialba</taxon>
    </lineage>
</organism>
<dbReference type="RefSeq" id="WP_006651313.1">
    <property type="nucleotide sequence ID" value="NZ_AOIM01000002.1"/>
</dbReference>
<dbReference type="EMBL" id="AOIM01000002">
    <property type="protein sequence ID" value="ELY96193.1"/>
    <property type="molecule type" value="Genomic_DNA"/>
</dbReference>
<comment type="caution">
    <text evidence="1">The sequence shown here is derived from an EMBL/GenBank/DDBJ whole genome shotgun (WGS) entry which is preliminary data.</text>
</comment>
<name>M0AFS0_9EURY</name>
<dbReference type="STRING" id="1227493.C483_00165"/>
<dbReference type="Proteomes" id="UP000011519">
    <property type="component" value="Unassembled WGS sequence"/>
</dbReference>
<proteinExistence type="predicted"/>
<evidence type="ECO:0000313" key="1">
    <source>
        <dbReference type="EMBL" id="ELY96193.1"/>
    </source>
</evidence>
<keyword evidence="2" id="KW-1185">Reference proteome</keyword>